<protein>
    <recommendedName>
        <fullName evidence="12">Acyl-CoA dehydrogenase AidB</fullName>
    </recommendedName>
</protein>
<dbReference type="InterPro" id="IPR009075">
    <property type="entry name" value="AcylCo_DH/oxidase_C"/>
</dbReference>
<dbReference type="Proteomes" id="UP001642540">
    <property type="component" value="Unassembled WGS sequence"/>
</dbReference>
<feature type="domain" description="Adaptive response protein AidB N-terminal" evidence="8">
    <location>
        <begin position="31"/>
        <end position="162"/>
    </location>
</feature>
<keyword evidence="3 5" id="KW-0285">Flavoprotein</keyword>
<feature type="domain" description="Acyl-CoA oxidase/dehydrogenase middle" evidence="7">
    <location>
        <begin position="186"/>
        <end position="290"/>
    </location>
</feature>
<dbReference type="SUPFAM" id="SSF56645">
    <property type="entry name" value="Acyl-CoA dehydrogenase NM domain-like"/>
    <property type="match status" value="1"/>
</dbReference>
<comment type="similarity">
    <text evidence="2 5">Belongs to the acyl-CoA dehydrogenase family.</text>
</comment>
<dbReference type="Pfam" id="PF00441">
    <property type="entry name" value="Acyl-CoA_dh_1"/>
    <property type="match status" value="1"/>
</dbReference>
<evidence type="ECO:0000256" key="3">
    <source>
        <dbReference type="ARBA" id="ARBA00022630"/>
    </source>
</evidence>
<evidence type="ECO:0000256" key="5">
    <source>
        <dbReference type="RuleBase" id="RU362125"/>
    </source>
</evidence>
<dbReference type="Pfam" id="PF02770">
    <property type="entry name" value="Acyl-CoA_dh_M"/>
    <property type="match status" value="1"/>
</dbReference>
<keyword evidence="5" id="KW-0560">Oxidoreductase</keyword>
<name>A0ABP1PZI5_9HEXA</name>
<evidence type="ECO:0000259" key="8">
    <source>
        <dbReference type="Pfam" id="PF18158"/>
    </source>
</evidence>
<dbReference type="Gene3D" id="2.40.110.20">
    <property type="match status" value="1"/>
</dbReference>
<sequence length="587" mass="64786">MANQVRKVPFRHPQVGTFFQAQPKLENPYLGDGLLQRLLRRLVPDDEAYNEMHHDLAKFGERILTEIDSLGEECEKSPPQLIQYDPWGNRIDDIVTCGAWKKLKDISAEEKLIALGYNSKHGQTYGRLHQFAKLFMFGPASGLFSCPLAMTDGAAKSIKALKADSLKFAYENLTSTDPSQFWTSGQWMTERRGGSDVGTGTETVAIPTGEEGKFKLHGYKWFSSATDSDMALTLARIVDSDGVALPGSSGLSMFFLKTRKPTGTLNNIQVMKLKNKLGTRQLPTGELLLDGAEAQLVSTQGRGVASISQMLTITRIHNGAASTSYMRRISSLARDYSKRRICFGVPIFKYPLHVDTLAALELNTRACTTLLFEVVRLLGHTEEESQKAEEQLLLRLLSPVMKLYTGKLCVPTVSEGIECIGGQGYIEDTGIPKILRDAQVTPIWEGTTNILSLDVLRAIGKSKGEVLRVWESNVSTRLKNSVSSKPQLAPVAKKISEELVQLLDLLQNKMVHERSARLLAFSLAEITIGMLLIEQAGGATAAKSDVIAAERWASQIPSVKQRFGALEEEKIAEKDSSELVFDSYSEI</sequence>
<keyword evidence="4 5" id="KW-0274">FAD</keyword>
<comment type="cofactor">
    <cofactor evidence="1 5">
        <name>FAD</name>
        <dbReference type="ChEBI" id="CHEBI:57692"/>
    </cofactor>
</comment>
<dbReference type="Gene3D" id="1.20.140.10">
    <property type="entry name" value="Butyryl-CoA Dehydrogenase, subunit A, domain 3"/>
    <property type="match status" value="1"/>
</dbReference>
<keyword evidence="11" id="KW-1185">Reference proteome</keyword>
<dbReference type="InterPro" id="IPR009100">
    <property type="entry name" value="AcylCoA_DH/oxidase_NM_dom_sf"/>
</dbReference>
<dbReference type="InterPro" id="IPR053998">
    <property type="entry name" value="ACDH-11_C"/>
</dbReference>
<dbReference type="InterPro" id="IPR036250">
    <property type="entry name" value="AcylCo_DH-like_C"/>
</dbReference>
<dbReference type="PANTHER" id="PTHR42707">
    <property type="entry name" value="ACYL-COA DEHYDROGENASE"/>
    <property type="match status" value="1"/>
</dbReference>
<dbReference type="InterPro" id="IPR006091">
    <property type="entry name" value="Acyl-CoA_Oxase/DH_mid-dom"/>
</dbReference>
<dbReference type="InterPro" id="IPR041504">
    <property type="entry name" value="AidB_N"/>
</dbReference>
<reference evidence="10 11" key="1">
    <citation type="submission" date="2024-08" db="EMBL/GenBank/DDBJ databases">
        <authorList>
            <person name="Cucini C."/>
            <person name="Frati F."/>
        </authorList>
    </citation>
    <scope>NUCLEOTIDE SEQUENCE [LARGE SCALE GENOMIC DNA]</scope>
</reference>
<evidence type="ECO:0008006" key="12">
    <source>
        <dbReference type="Google" id="ProtNLM"/>
    </source>
</evidence>
<evidence type="ECO:0000256" key="1">
    <source>
        <dbReference type="ARBA" id="ARBA00001974"/>
    </source>
</evidence>
<accession>A0ABP1PZI5</accession>
<dbReference type="InterPro" id="IPR052904">
    <property type="entry name" value="Acyl-CoA_dehydrogenase-like"/>
</dbReference>
<dbReference type="Gene3D" id="6.10.250.600">
    <property type="match status" value="1"/>
</dbReference>
<organism evidence="10 11">
    <name type="scientific">Orchesella dallaii</name>
    <dbReference type="NCBI Taxonomy" id="48710"/>
    <lineage>
        <taxon>Eukaryota</taxon>
        <taxon>Metazoa</taxon>
        <taxon>Ecdysozoa</taxon>
        <taxon>Arthropoda</taxon>
        <taxon>Hexapoda</taxon>
        <taxon>Collembola</taxon>
        <taxon>Entomobryomorpha</taxon>
        <taxon>Entomobryoidea</taxon>
        <taxon>Orchesellidae</taxon>
        <taxon>Orchesellinae</taxon>
        <taxon>Orchesella</taxon>
    </lineage>
</organism>
<dbReference type="EMBL" id="CAXLJM020000014">
    <property type="protein sequence ID" value="CAL8080112.1"/>
    <property type="molecule type" value="Genomic_DNA"/>
</dbReference>
<dbReference type="SUPFAM" id="SSF47203">
    <property type="entry name" value="Acyl-CoA dehydrogenase C-terminal domain-like"/>
    <property type="match status" value="1"/>
</dbReference>
<feature type="domain" description="Acyl-CoA dehydrogenase/oxidase C-terminal" evidence="6">
    <location>
        <begin position="301"/>
        <end position="459"/>
    </location>
</feature>
<proteinExistence type="inferred from homology"/>
<comment type="caution">
    <text evidence="10">The sequence shown here is derived from an EMBL/GenBank/DDBJ whole genome shotgun (WGS) entry which is preliminary data.</text>
</comment>
<dbReference type="Pfam" id="PF22217">
    <property type="entry name" value="ACDH-11_C"/>
    <property type="match status" value="1"/>
</dbReference>
<evidence type="ECO:0000256" key="4">
    <source>
        <dbReference type="ARBA" id="ARBA00022827"/>
    </source>
</evidence>
<evidence type="ECO:0000256" key="2">
    <source>
        <dbReference type="ARBA" id="ARBA00009347"/>
    </source>
</evidence>
<evidence type="ECO:0000259" key="9">
    <source>
        <dbReference type="Pfam" id="PF22217"/>
    </source>
</evidence>
<dbReference type="InterPro" id="IPR006089">
    <property type="entry name" value="Acyl-CoA_DH_CS"/>
</dbReference>
<feature type="domain" description="Acyl-CoA dehydrogenase 11-like C-terminal" evidence="9">
    <location>
        <begin position="465"/>
        <end position="581"/>
    </location>
</feature>
<gene>
    <name evidence="10" type="ORF">ODALV1_LOCUS4550</name>
</gene>
<evidence type="ECO:0000313" key="10">
    <source>
        <dbReference type="EMBL" id="CAL8080112.1"/>
    </source>
</evidence>
<dbReference type="Pfam" id="PF18158">
    <property type="entry name" value="AidB_N"/>
    <property type="match status" value="1"/>
</dbReference>
<evidence type="ECO:0000259" key="6">
    <source>
        <dbReference type="Pfam" id="PF00441"/>
    </source>
</evidence>
<evidence type="ECO:0000259" key="7">
    <source>
        <dbReference type="Pfam" id="PF02770"/>
    </source>
</evidence>
<dbReference type="PANTHER" id="PTHR42707:SF2">
    <property type="entry name" value="ACD11 DEHYDROGENASE"/>
    <property type="match status" value="1"/>
</dbReference>
<evidence type="ECO:0000313" key="11">
    <source>
        <dbReference type="Proteomes" id="UP001642540"/>
    </source>
</evidence>
<dbReference type="PROSITE" id="PS00073">
    <property type="entry name" value="ACYL_COA_DH_2"/>
    <property type="match status" value="1"/>
</dbReference>